<dbReference type="AlphaFoldDB" id="A0AAD6V468"/>
<evidence type="ECO:0000313" key="2">
    <source>
        <dbReference type="EMBL" id="KAJ7201853.1"/>
    </source>
</evidence>
<feature type="compositionally biased region" description="Low complexity" evidence="1">
    <location>
        <begin position="151"/>
        <end position="170"/>
    </location>
</feature>
<evidence type="ECO:0000313" key="3">
    <source>
        <dbReference type="Proteomes" id="UP001219525"/>
    </source>
</evidence>
<sequence length="367" mass="40399">MRYERAGLLQRVHCIGDYFPHSELASSILQHATTADALFFAVLTGQCKGIYSDFSQILKILRTEPEVQYISHKTWEGIVGKWRAFCEREHDHEWRDVSVSRSPSPVFSLSAFDTSSCPSPTDSRRSSLDLPHPDLPALQISGRTPLPAKQPLHPLPSRVRSPPVSPSKPRNASSSPTKQSLSNLKQSGSARSSIRAQVSSAQLATAYSPVKGSSELRFPTPVHTTAPSLPPFPQLAAPVSAPRHISPPQYKEPLRAPSPATSEVDTRPVLYAVSVCNRLLMSKARAFKLFTETEGAVMLLTMSVGEAAVFFERTSEAHTMYAVSGERKAFRDREQAFRLFLQKAGAQMLFASSADAVESFIREHVSL</sequence>
<organism evidence="2 3">
    <name type="scientific">Mycena pura</name>
    <dbReference type="NCBI Taxonomy" id="153505"/>
    <lineage>
        <taxon>Eukaryota</taxon>
        <taxon>Fungi</taxon>
        <taxon>Dikarya</taxon>
        <taxon>Basidiomycota</taxon>
        <taxon>Agaricomycotina</taxon>
        <taxon>Agaricomycetes</taxon>
        <taxon>Agaricomycetidae</taxon>
        <taxon>Agaricales</taxon>
        <taxon>Marasmiineae</taxon>
        <taxon>Mycenaceae</taxon>
        <taxon>Mycena</taxon>
    </lineage>
</organism>
<protein>
    <submittedName>
        <fullName evidence="2">Uncharacterized protein</fullName>
    </submittedName>
</protein>
<keyword evidence="3" id="KW-1185">Reference proteome</keyword>
<name>A0AAD6V468_9AGAR</name>
<gene>
    <name evidence="2" type="ORF">GGX14DRAFT_571113</name>
</gene>
<accession>A0AAD6V468</accession>
<comment type="caution">
    <text evidence="2">The sequence shown here is derived from an EMBL/GenBank/DDBJ whole genome shotgun (WGS) entry which is preliminary data.</text>
</comment>
<proteinExistence type="predicted"/>
<dbReference type="EMBL" id="JARJCW010000057">
    <property type="protein sequence ID" value="KAJ7201853.1"/>
    <property type="molecule type" value="Genomic_DNA"/>
</dbReference>
<feature type="region of interest" description="Disordered" evidence="1">
    <location>
        <begin position="218"/>
        <end position="262"/>
    </location>
</feature>
<reference evidence="2" key="1">
    <citation type="submission" date="2023-03" db="EMBL/GenBank/DDBJ databases">
        <title>Massive genome expansion in bonnet fungi (Mycena s.s.) driven by repeated elements and novel gene families across ecological guilds.</title>
        <authorList>
            <consortium name="Lawrence Berkeley National Laboratory"/>
            <person name="Harder C.B."/>
            <person name="Miyauchi S."/>
            <person name="Viragh M."/>
            <person name="Kuo A."/>
            <person name="Thoen E."/>
            <person name="Andreopoulos B."/>
            <person name="Lu D."/>
            <person name="Skrede I."/>
            <person name="Drula E."/>
            <person name="Henrissat B."/>
            <person name="Morin E."/>
            <person name="Kohler A."/>
            <person name="Barry K."/>
            <person name="LaButti K."/>
            <person name="Morin E."/>
            <person name="Salamov A."/>
            <person name="Lipzen A."/>
            <person name="Mereny Z."/>
            <person name="Hegedus B."/>
            <person name="Baldrian P."/>
            <person name="Stursova M."/>
            <person name="Weitz H."/>
            <person name="Taylor A."/>
            <person name="Grigoriev I.V."/>
            <person name="Nagy L.G."/>
            <person name="Martin F."/>
            <person name="Kauserud H."/>
        </authorList>
    </citation>
    <scope>NUCLEOTIDE SEQUENCE</scope>
    <source>
        <strain evidence="2">9144</strain>
    </source>
</reference>
<feature type="compositionally biased region" description="Polar residues" evidence="1">
    <location>
        <begin position="112"/>
        <end position="121"/>
    </location>
</feature>
<feature type="compositionally biased region" description="Polar residues" evidence="1">
    <location>
        <begin position="171"/>
        <end position="196"/>
    </location>
</feature>
<feature type="region of interest" description="Disordered" evidence="1">
    <location>
        <begin position="112"/>
        <end position="196"/>
    </location>
</feature>
<evidence type="ECO:0000256" key="1">
    <source>
        <dbReference type="SAM" id="MobiDB-lite"/>
    </source>
</evidence>
<dbReference type="Proteomes" id="UP001219525">
    <property type="component" value="Unassembled WGS sequence"/>
</dbReference>